<gene>
    <name evidence="3" type="primary">LOC114439895</name>
</gene>
<evidence type="ECO:0000313" key="3">
    <source>
        <dbReference type="RefSeq" id="XP_028267898.1"/>
    </source>
</evidence>
<dbReference type="SUPFAM" id="SSF56436">
    <property type="entry name" value="C-type lectin-like"/>
    <property type="match status" value="2"/>
</dbReference>
<dbReference type="InParanoid" id="A0A6P7IQT2"/>
<dbReference type="OrthoDB" id="6369810at2759"/>
<dbReference type="InterPro" id="IPR016187">
    <property type="entry name" value="CTDL_fold"/>
</dbReference>
<dbReference type="GeneID" id="114439895"/>
<protein>
    <submittedName>
        <fullName evidence="3">C-type lectin domain family 17, member A-like</fullName>
    </submittedName>
</protein>
<dbReference type="Gene3D" id="3.10.100.10">
    <property type="entry name" value="Mannose-Binding Protein A, subunit A"/>
    <property type="match status" value="1"/>
</dbReference>
<accession>A0A6P7IQT2</accession>
<keyword evidence="2" id="KW-1185">Reference proteome</keyword>
<evidence type="ECO:0000313" key="2">
    <source>
        <dbReference type="Proteomes" id="UP000515145"/>
    </source>
</evidence>
<dbReference type="Proteomes" id="UP000515145">
    <property type="component" value="Chromosome 8"/>
</dbReference>
<reference evidence="3" key="1">
    <citation type="submission" date="2025-08" db="UniProtKB">
        <authorList>
            <consortium name="RefSeq"/>
        </authorList>
    </citation>
    <scope>IDENTIFICATION</scope>
</reference>
<sequence length="109" mass="12879">MVNLYKTWSEAQLYCRAHHTDLASVRNRAENDRIKSIAQYKTVWIGLHREQWMWVDGTPLLFSQWNPEEPNGLCFLPACFPRIYIVVEKELTWPEAQNYCSENNATLTM</sequence>
<dbReference type="AlphaFoldDB" id="A0A6P7IQT2"/>
<dbReference type="PROSITE" id="PS50041">
    <property type="entry name" value="C_TYPE_LECTIN_2"/>
    <property type="match status" value="1"/>
</dbReference>
<dbReference type="RefSeq" id="XP_028267898.1">
    <property type="nucleotide sequence ID" value="XM_028412097.1"/>
</dbReference>
<dbReference type="Pfam" id="PF00059">
    <property type="entry name" value="Lectin_C"/>
    <property type="match status" value="1"/>
</dbReference>
<evidence type="ECO:0000259" key="1">
    <source>
        <dbReference type="PROSITE" id="PS50041"/>
    </source>
</evidence>
<name>A0A6P7IQT2_9TELE</name>
<feature type="non-terminal residue" evidence="3">
    <location>
        <position position="109"/>
    </location>
</feature>
<dbReference type="InterPro" id="IPR016186">
    <property type="entry name" value="C-type_lectin-like/link_sf"/>
</dbReference>
<dbReference type="PANTHER" id="PTHR45784">
    <property type="entry name" value="C-TYPE LECTIN DOMAIN FAMILY 20 MEMBER A-RELATED"/>
    <property type="match status" value="1"/>
</dbReference>
<organism evidence="2 3">
    <name type="scientific">Parambassis ranga</name>
    <name type="common">Indian glassy fish</name>
    <dbReference type="NCBI Taxonomy" id="210632"/>
    <lineage>
        <taxon>Eukaryota</taxon>
        <taxon>Metazoa</taxon>
        <taxon>Chordata</taxon>
        <taxon>Craniata</taxon>
        <taxon>Vertebrata</taxon>
        <taxon>Euteleostomi</taxon>
        <taxon>Actinopterygii</taxon>
        <taxon>Neopterygii</taxon>
        <taxon>Teleostei</taxon>
        <taxon>Neoteleostei</taxon>
        <taxon>Acanthomorphata</taxon>
        <taxon>Ovalentaria</taxon>
        <taxon>Ambassidae</taxon>
        <taxon>Parambassis</taxon>
    </lineage>
</organism>
<dbReference type="PANTHER" id="PTHR45784:SF3">
    <property type="entry name" value="C-TYPE LECTIN DOMAIN FAMILY 4 MEMBER K-LIKE-RELATED"/>
    <property type="match status" value="1"/>
</dbReference>
<proteinExistence type="predicted"/>
<dbReference type="InterPro" id="IPR001304">
    <property type="entry name" value="C-type_lectin-like"/>
</dbReference>
<feature type="domain" description="C-type lectin" evidence="1">
    <location>
        <begin position="1"/>
        <end position="93"/>
    </location>
</feature>